<keyword evidence="3" id="KW-1185">Reference proteome</keyword>
<name>A0AAD6ZZU4_9AGAR</name>
<organism evidence="2 3">
    <name type="scientific">Mycena albidolilacea</name>
    <dbReference type="NCBI Taxonomy" id="1033008"/>
    <lineage>
        <taxon>Eukaryota</taxon>
        <taxon>Fungi</taxon>
        <taxon>Dikarya</taxon>
        <taxon>Basidiomycota</taxon>
        <taxon>Agaricomycotina</taxon>
        <taxon>Agaricomycetes</taxon>
        <taxon>Agaricomycetidae</taxon>
        <taxon>Agaricales</taxon>
        <taxon>Marasmiineae</taxon>
        <taxon>Mycenaceae</taxon>
        <taxon>Mycena</taxon>
    </lineage>
</organism>
<accession>A0AAD6ZZU4</accession>
<dbReference type="Proteomes" id="UP001218218">
    <property type="component" value="Unassembled WGS sequence"/>
</dbReference>
<feature type="compositionally biased region" description="Low complexity" evidence="1">
    <location>
        <begin position="167"/>
        <end position="195"/>
    </location>
</feature>
<protein>
    <submittedName>
        <fullName evidence="2">Uncharacterized protein</fullName>
    </submittedName>
</protein>
<proteinExistence type="predicted"/>
<comment type="caution">
    <text evidence="2">The sequence shown here is derived from an EMBL/GenBank/DDBJ whole genome shotgun (WGS) entry which is preliminary data.</text>
</comment>
<sequence>MQQPFAAVVRTRATESFCRADPLPAYPPKPSPKHAPAPEYLHLRHHTVLPLVQTLRTIVSLEWNYIPPCTETAFALIGLAALNDRTDSLHDFFWSPSRRAYTAGIVQRVIESGQHLIIPAPWTSAAHALNMLSQQEAHREAALKRTLAPAQSRASGSRAGVSPPKTQTPRLTRAAAARQQQLNEASANDAAASPSNDRRGKHGRSPPPTPVPHRASARQQKKPRAEAAQIAEDIPPTVVAPTACPLPTRARSASQESNETLVASTSSSASSSPTSSRAVSVSSADTAVGIEVASSSKGKGRFIAPAPVAEDAVPIGTEAGVVTRSRTRNAPETNPARAAPYPATKAAQLESGRGQSKKAPTGKRKAAKPKAN</sequence>
<evidence type="ECO:0000313" key="3">
    <source>
        <dbReference type="Proteomes" id="UP001218218"/>
    </source>
</evidence>
<feature type="region of interest" description="Disordered" evidence="1">
    <location>
        <begin position="140"/>
        <end position="287"/>
    </location>
</feature>
<evidence type="ECO:0000313" key="2">
    <source>
        <dbReference type="EMBL" id="KAJ7346755.1"/>
    </source>
</evidence>
<evidence type="ECO:0000256" key="1">
    <source>
        <dbReference type="SAM" id="MobiDB-lite"/>
    </source>
</evidence>
<feature type="region of interest" description="Disordered" evidence="1">
    <location>
        <begin position="317"/>
        <end position="372"/>
    </location>
</feature>
<dbReference type="AlphaFoldDB" id="A0AAD6ZZU4"/>
<gene>
    <name evidence="2" type="ORF">DFH08DRAFT_869221</name>
</gene>
<dbReference type="EMBL" id="JARIHO010000020">
    <property type="protein sequence ID" value="KAJ7346755.1"/>
    <property type="molecule type" value="Genomic_DNA"/>
</dbReference>
<feature type="compositionally biased region" description="Low complexity" evidence="1">
    <location>
        <begin position="260"/>
        <end position="287"/>
    </location>
</feature>
<feature type="compositionally biased region" description="Basic residues" evidence="1">
    <location>
        <begin position="360"/>
        <end position="372"/>
    </location>
</feature>
<feature type="compositionally biased region" description="Low complexity" evidence="1">
    <location>
        <begin position="335"/>
        <end position="347"/>
    </location>
</feature>
<reference evidence="2" key="1">
    <citation type="submission" date="2023-03" db="EMBL/GenBank/DDBJ databases">
        <title>Massive genome expansion in bonnet fungi (Mycena s.s.) driven by repeated elements and novel gene families across ecological guilds.</title>
        <authorList>
            <consortium name="Lawrence Berkeley National Laboratory"/>
            <person name="Harder C.B."/>
            <person name="Miyauchi S."/>
            <person name="Viragh M."/>
            <person name="Kuo A."/>
            <person name="Thoen E."/>
            <person name="Andreopoulos B."/>
            <person name="Lu D."/>
            <person name="Skrede I."/>
            <person name="Drula E."/>
            <person name="Henrissat B."/>
            <person name="Morin E."/>
            <person name="Kohler A."/>
            <person name="Barry K."/>
            <person name="LaButti K."/>
            <person name="Morin E."/>
            <person name="Salamov A."/>
            <person name="Lipzen A."/>
            <person name="Mereny Z."/>
            <person name="Hegedus B."/>
            <person name="Baldrian P."/>
            <person name="Stursova M."/>
            <person name="Weitz H."/>
            <person name="Taylor A."/>
            <person name="Grigoriev I.V."/>
            <person name="Nagy L.G."/>
            <person name="Martin F."/>
            <person name="Kauserud H."/>
        </authorList>
    </citation>
    <scope>NUCLEOTIDE SEQUENCE</scope>
    <source>
        <strain evidence="2">CBHHK002</strain>
    </source>
</reference>